<evidence type="ECO:0000256" key="1">
    <source>
        <dbReference type="SAM" id="Phobius"/>
    </source>
</evidence>
<feature type="transmembrane region" description="Helical" evidence="1">
    <location>
        <begin position="27"/>
        <end position="47"/>
    </location>
</feature>
<keyword evidence="1" id="KW-0812">Transmembrane</keyword>
<protein>
    <submittedName>
        <fullName evidence="2">Uncharacterized protein</fullName>
    </submittedName>
</protein>
<comment type="caution">
    <text evidence="2">The sequence shown here is derived from an EMBL/GenBank/DDBJ whole genome shotgun (WGS) entry which is preliminary data.</text>
</comment>
<keyword evidence="3" id="KW-1185">Reference proteome</keyword>
<keyword evidence="1" id="KW-0472">Membrane</keyword>
<dbReference type="Proteomes" id="UP000649829">
    <property type="component" value="Unassembled WGS sequence"/>
</dbReference>
<name>A0A917WNT0_9RHOB</name>
<reference evidence="2" key="2">
    <citation type="submission" date="2020-09" db="EMBL/GenBank/DDBJ databases">
        <authorList>
            <person name="Sun Q."/>
            <person name="Zhou Y."/>
        </authorList>
    </citation>
    <scope>NUCLEOTIDE SEQUENCE</scope>
    <source>
        <strain evidence="2">CGMCC 1.6293</strain>
    </source>
</reference>
<keyword evidence="1" id="KW-1133">Transmembrane helix</keyword>
<proteinExistence type="predicted"/>
<gene>
    <name evidence="2" type="ORF">GCM10011534_44850</name>
</gene>
<reference evidence="2" key="1">
    <citation type="journal article" date="2014" name="Int. J. Syst. Evol. Microbiol.">
        <title>Complete genome sequence of Corynebacterium casei LMG S-19264T (=DSM 44701T), isolated from a smear-ripened cheese.</title>
        <authorList>
            <consortium name="US DOE Joint Genome Institute (JGI-PGF)"/>
            <person name="Walter F."/>
            <person name="Albersmeier A."/>
            <person name="Kalinowski J."/>
            <person name="Ruckert C."/>
        </authorList>
    </citation>
    <scope>NUCLEOTIDE SEQUENCE</scope>
    <source>
        <strain evidence="2">CGMCC 1.6293</strain>
    </source>
</reference>
<organism evidence="2 3">
    <name type="scientific">Pseudooceanicola nanhaiensis</name>
    <dbReference type="NCBI Taxonomy" id="375761"/>
    <lineage>
        <taxon>Bacteria</taxon>
        <taxon>Pseudomonadati</taxon>
        <taxon>Pseudomonadota</taxon>
        <taxon>Alphaproteobacteria</taxon>
        <taxon>Rhodobacterales</taxon>
        <taxon>Paracoccaceae</taxon>
        <taxon>Pseudooceanicola</taxon>
    </lineage>
</organism>
<accession>A0A917WNT0</accession>
<dbReference type="RefSeq" id="WP_156954598.1">
    <property type="nucleotide sequence ID" value="NZ_BMLF01000012.1"/>
</dbReference>
<dbReference type="AlphaFoldDB" id="A0A917WNT0"/>
<sequence length="51" mass="5438">MTKGNATEVTPTSYSGKAITHMTRTTVTGFTLIVLFNATAMTLKSALKSML</sequence>
<evidence type="ECO:0000313" key="2">
    <source>
        <dbReference type="EMBL" id="GGM17844.1"/>
    </source>
</evidence>
<dbReference type="EMBL" id="BMLF01000012">
    <property type="protein sequence ID" value="GGM17844.1"/>
    <property type="molecule type" value="Genomic_DNA"/>
</dbReference>
<evidence type="ECO:0000313" key="3">
    <source>
        <dbReference type="Proteomes" id="UP000649829"/>
    </source>
</evidence>